<comment type="cofactor">
    <cofactor evidence="10">
        <name>heme</name>
        <dbReference type="ChEBI" id="CHEBI:30413"/>
    </cofactor>
</comment>
<dbReference type="InterPro" id="IPR012001">
    <property type="entry name" value="Thiamin_PyroP_enz_TPP-bd_dom"/>
</dbReference>
<accession>A0AA39CKT2</accession>
<dbReference type="InterPro" id="IPR029035">
    <property type="entry name" value="DHS-like_NAD/FAD-binding_dom"/>
</dbReference>
<dbReference type="InterPro" id="IPR036396">
    <property type="entry name" value="Cyt_P450_sf"/>
</dbReference>
<dbReference type="Pfam" id="PF00205">
    <property type="entry name" value="TPP_enzyme_M"/>
    <property type="match status" value="1"/>
</dbReference>
<keyword evidence="5 10" id="KW-0479">Metal-binding</keyword>
<comment type="pathway">
    <text evidence="1">Amino-acid biosynthesis; L-isoleucine biosynthesis; L-isoleucine from 2-oxobutanoate: step 1/4.</text>
</comment>
<organism evidence="14 15">
    <name type="scientific">Knufia peltigerae</name>
    <dbReference type="NCBI Taxonomy" id="1002370"/>
    <lineage>
        <taxon>Eukaryota</taxon>
        <taxon>Fungi</taxon>
        <taxon>Dikarya</taxon>
        <taxon>Ascomycota</taxon>
        <taxon>Pezizomycotina</taxon>
        <taxon>Eurotiomycetes</taxon>
        <taxon>Chaetothyriomycetidae</taxon>
        <taxon>Chaetothyriales</taxon>
        <taxon>Trichomeriaceae</taxon>
        <taxon>Knufia</taxon>
    </lineage>
</organism>
<dbReference type="Pfam" id="PF02776">
    <property type="entry name" value="TPP_enzyme_N"/>
    <property type="match status" value="1"/>
</dbReference>
<dbReference type="Gene3D" id="3.40.50.1220">
    <property type="entry name" value="TPP-binding domain"/>
    <property type="match status" value="1"/>
</dbReference>
<dbReference type="GO" id="GO:0000287">
    <property type="term" value="F:magnesium ion binding"/>
    <property type="evidence" value="ECO:0007669"/>
    <property type="project" value="InterPro"/>
</dbReference>
<dbReference type="GO" id="GO:0020037">
    <property type="term" value="F:heme binding"/>
    <property type="evidence" value="ECO:0007669"/>
    <property type="project" value="InterPro"/>
</dbReference>
<dbReference type="FunFam" id="3.40.50.970:FF:000007">
    <property type="entry name" value="Acetolactate synthase"/>
    <property type="match status" value="1"/>
</dbReference>
<keyword evidence="9" id="KW-0100">Branched-chain amino acid biosynthesis</keyword>
<evidence type="ECO:0000256" key="4">
    <source>
        <dbReference type="ARBA" id="ARBA00013145"/>
    </source>
</evidence>
<dbReference type="PANTHER" id="PTHR18968:SF13">
    <property type="entry name" value="ACETOLACTATE SYNTHASE CATALYTIC SUBUNIT, MITOCHONDRIAL"/>
    <property type="match status" value="1"/>
</dbReference>
<dbReference type="FunFam" id="3.40.50.1220:FF:000008">
    <property type="entry name" value="Acetolactate synthase"/>
    <property type="match status" value="1"/>
</dbReference>
<keyword evidence="15" id="KW-1185">Reference proteome</keyword>
<dbReference type="InterPro" id="IPR012000">
    <property type="entry name" value="Thiamin_PyroP_enz_cen_dom"/>
</dbReference>
<dbReference type="Proteomes" id="UP001172681">
    <property type="component" value="Unassembled WGS sequence"/>
</dbReference>
<gene>
    <name evidence="14" type="primary">ILV2_2</name>
    <name evidence="14" type="ORF">H2204_014981</name>
</gene>
<dbReference type="InterPro" id="IPR045229">
    <property type="entry name" value="TPP_enz"/>
</dbReference>
<feature type="binding site" description="axial binding residue" evidence="10">
    <location>
        <position position="501"/>
    </location>
    <ligand>
        <name>heme</name>
        <dbReference type="ChEBI" id="CHEBI:30413"/>
    </ligand>
    <ligandPart>
        <name>Fe</name>
        <dbReference type="ChEBI" id="CHEBI:18248"/>
    </ligandPart>
</feature>
<proteinExistence type="inferred from homology"/>
<dbReference type="PRINTS" id="PR00385">
    <property type="entry name" value="P450"/>
</dbReference>
<dbReference type="InterPro" id="IPR001128">
    <property type="entry name" value="Cyt_P450"/>
</dbReference>
<dbReference type="SUPFAM" id="SSF48264">
    <property type="entry name" value="Cytochrome P450"/>
    <property type="match status" value="1"/>
</dbReference>
<feature type="non-terminal residue" evidence="14">
    <location>
        <position position="932"/>
    </location>
</feature>
<dbReference type="GO" id="GO:0005739">
    <property type="term" value="C:mitochondrion"/>
    <property type="evidence" value="ECO:0007669"/>
    <property type="project" value="TreeGrafter"/>
</dbReference>
<keyword evidence="8" id="KW-0786">Thiamine pyrophosphate</keyword>
<evidence type="ECO:0000313" key="15">
    <source>
        <dbReference type="Proteomes" id="UP001172681"/>
    </source>
</evidence>
<dbReference type="CDD" id="cd11070">
    <property type="entry name" value="CYP56-like"/>
    <property type="match status" value="1"/>
</dbReference>
<dbReference type="EC" id="2.2.1.6" evidence="4"/>
<dbReference type="GO" id="GO:0030976">
    <property type="term" value="F:thiamine pyrophosphate binding"/>
    <property type="evidence" value="ECO:0007669"/>
    <property type="project" value="InterPro"/>
</dbReference>
<dbReference type="GO" id="GO:0004497">
    <property type="term" value="F:monooxygenase activity"/>
    <property type="evidence" value="ECO:0007669"/>
    <property type="project" value="InterPro"/>
</dbReference>
<dbReference type="CDD" id="cd07035">
    <property type="entry name" value="TPP_PYR_POX_like"/>
    <property type="match status" value="1"/>
</dbReference>
<dbReference type="PROSITE" id="PS00086">
    <property type="entry name" value="CYTOCHROME_P450"/>
    <property type="match status" value="1"/>
</dbReference>
<evidence type="ECO:0000256" key="7">
    <source>
        <dbReference type="ARBA" id="ARBA00023004"/>
    </source>
</evidence>
<evidence type="ECO:0000256" key="1">
    <source>
        <dbReference type="ARBA" id="ARBA00004974"/>
    </source>
</evidence>
<evidence type="ECO:0000256" key="6">
    <source>
        <dbReference type="ARBA" id="ARBA00023002"/>
    </source>
</evidence>
<keyword evidence="10" id="KW-0349">Heme</keyword>
<sequence>MSSSYLIITTLTLIALPLLWTLVSLVQNYRTARSAKLPVLICPIDPFNPFWMLLRPYINPLLARLPFGLGAFTEYNHLGFMWRDQGRLHEVHGGAYMIVTPGLNQLVVADASAGTEILRSIHTWGKNPAFNEPLKTFGPSVATDEGDAWQRQRKITAVAFSERNNNLVWVEAVKQSRQMLAGWLTKRDVVTSTAEDSYMAALHVLTGAGFGRSYDFDSPLTVPDPGHTMSYRDALWGAMANIFVTCAIAKLGRLSVLLPSSGKRVHRAIVELKMYMRELVDKERSSYSQGGGGSANNTTLATNLMSSLVRASESEARTASGKSRNALTDEEFLGNLFIFNVAGHDTTAATLAYAIGLLACNPRWQDWIKCELDEVFGEREVTEDEYETAFPRLKRCLAIMYETLRLYAPLNGIPRYTGSTPKTLALGSDTYIIPGNTFVFVNNAAVQMDEQYWGPDRLEWNPSRWLREPSSPSSLASTPGEVPVQLAENSYLPWSSGPRVCPGKKFSQVEHTAALAVLFHHHRVHPVVLPGETEEHARGRIQRVVMDSDMVLAMRMNHPEELKVRWVKDPSTRPLPSPAFNNDFRRTEPSPLVNRQQPELDDSFVGLSGGEIFHEMMLRLGVKHMFGYPGGAILPVFDAIYNSKHFEFVLPKHEQGAGHMAEGYARASGKPGVVLVTSGPGATNVITPMQDALSDGTPMVVFCGQVPTTAIGTDAFQEADVVGISRACTKWNVMVKNVAELPKRIKEAFEIATSGRPGPVLVDLPKDVTAGILRRPIPMQSTLPSHPSAATLAAREMSRKQLEGTISRVADLVNIAKKPIIYAGNGVLGSPEGPGLLRELSDKASIPVTTTLQGLGGYDELDPKSLHMLGMHGAAYANMAMQEADLIIALGARFDDRVTLNIAKFAPQAKAAAAEKRGGIVHFEIMPKNINK</sequence>
<dbReference type="GO" id="GO:0003984">
    <property type="term" value="F:acetolactate synthase activity"/>
    <property type="evidence" value="ECO:0007669"/>
    <property type="project" value="UniProtKB-EC"/>
</dbReference>
<keyword evidence="9" id="KW-0028">Amino-acid biosynthesis</keyword>
<comment type="caution">
    <text evidence="14">The sequence shown here is derived from an EMBL/GenBank/DDBJ whole genome shotgun (WGS) entry which is preliminary data.</text>
</comment>
<evidence type="ECO:0000256" key="5">
    <source>
        <dbReference type="ARBA" id="ARBA00022723"/>
    </source>
</evidence>
<dbReference type="PRINTS" id="PR00463">
    <property type="entry name" value="EP450I"/>
</dbReference>
<evidence type="ECO:0000256" key="11">
    <source>
        <dbReference type="SAM" id="MobiDB-lite"/>
    </source>
</evidence>
<dbReference type="GO" id="GO:0005506">
    <property type="term" value="F:iron ion binding"/>
    <property type="evidence" value="ECO:0007669"/>
    <property type="project" value="InterPro"/>
</dbReference>
<dbReference type="Gene3D" id="3.40.50.970">
    <property type="match status" value="1"/>
</dbReference>
<evidence type="ECO:0000259" key="13">
    <source>
        <dbReference type="Pfam" id="PF02776"/>
    </source>
</evidence>
<evidence type="ECO:0000256" key="10">
    <source>
        <dbReference type="PIRSR" id="PIRSR602401-1"/>
    </source>
</evidence>
<evidence type="ECO:0000313" key="14">
    <source>
        <dbReference type="EMBL" id="KAJ9612724.1"/>
    </source>
</evidence>
<protein>
    <recommendedName>
        <fullName evidence="4">acetolactate synthase</fullName>
        <ecNumber evidence="4">2.2.1.6</ecNumber>
    </recommendedName>
</protein>
<evidence type="ECO:0000256" key="8">
    <source>
        <dbReference type="ARBA" id="ARBA00023052"/>
    </source>
</evidence>
<dbReference type="Gene3D" id="1.10.630.10">
    <property type="entry name" value="Cytochrome P450"/>
    <property type="match status" value="1"/>
</dbReference>
<dbReference type="SUPFAM" id="SSF52467">
    <property type="entry name" value="DHS-like NAD/FAD-binding domain"/>
    <property type="match status" value="1"/>
</dbReference>
<evidence type="ECO:0000259" key="12">
    <source>
        <dbReference type="Pfam" id="PF00205"/>
    </source>
</evidence>
<dbReference type="InterPro" id="IPR017972">
    <property type="entry name" value="Cyt_P450_CS"/>
</dbReference>
<evidence type="ECO:0000256" key="3">
    <source>
        <dbReference type="ARBA" id="ARBA00007812"/>
    </source>
</evidence>
<dbReference type="Pfam" id="PF00067">
    <property type="entry name" value="p450"/>
    <property type="match status" value="1"/>
</dbReference>
<name>A0AA39CKT2_9EURO</name>
<dbReference type="SUPFAM" id="SSF52518">
    <property type="entry name" value="Thiamin diphosphate-binding fold (THDP-binding)"/>
    <property type="match status" value="1"/>
</dbReference>
<dbReference type="InterPro" id="IPR029061">
    <property type="entry name" value="THDP-binding"/>
</dbReference>
<dbReference type="EMBL" id="JAPDRN010000211">
    <property type="protein sequence ID" value="KAJ9612724.1"/>
    <property type="molecule type" value="Genomic_DNA"/>
</dbReference>
<dbReference type="PANTHER" id="PTHR18968">
    <property type="entry name" value="THIAMINE PYROPHOSPHATE ENZYMES"/>
    <property type="match status" value="1"/>
</dbReference>
<keyword evidence="6" id="KW-0560">Oxidoreductase</keyword>
<dbReference type="AlphaFoldDB" id="A0AA39CKT2"/>
<feature type="domain" description="Thiamine pyrophosphate enzyme N-terminal TPP-binding" evidence="13">
    <location>
        <begin position="608"/>
        <end position="722"/>
    </location>
</feature>
<keyword evidence="7 10" id="KW-0408">Iron</keyword>
<dbReference type="GO" id="GO:0050660">
    <property type="term" value="F:flavin adenine dinucleotide binding"/>
    <property type="evidence" value="ECO:0007669"/>
    <property type="project" value="TreeGrafter"/>
</dbReference>
<keyword evidence="14" id="KW-0808">Transferase</keyword>
<dbReference type="GO" id="GO:0009097">
    <property type="term" value="P:isoleucine biosynthetic process"/>
    <property type="evidence" value="ECO:0007669"/>
    <property type="project" value="TreeGrafter"/>
</dbReference>
<dbReference type="GO" id="GO:0016705">
    <property type="term" value="F:oxidoreductase activity, acting on paired donors, with incorporation or reduction of molecular oxygen"/>
    <property type="evidence" value="ECO:0007669"/>
    <property type="project" value="InterPro"/>
</dbReference>
<dbReference type="InterPro" id="IPR002401">
    <property type="entry name" value="Cyt_P450_E_grp-I"/>
</dbReference>
<reference evidence="14" key="1">
    <citation type="submission" date="2022-10" db="EMBL/GenBank/DDBJ databases">
        <title>Culturing micro-colonial fungi from biological soil crusts in the Mojave desert and describing Neophaeococcomyces mojavensis, and introducing the new genera and species Taxawa tesnikishii.</title>
        <authorList>
            <person name="Kurbessoian T."/>
            <person name="Stajich J.E."/>
        </authorList>
    </citation>
    <scope>NUCLEOTIDE SEQUENCE</scope>
    <source>
        <strain evidence="14">TK_35</strain>
    </source>
</reference>
<comment type="similarity">
    <text evidence="3">Belongs to the TPP enzyme family.</text>
</comment>
<feature type="domain" description="Thiamine pyrophosphate enzyme central" evidence="12">
    <location>
        <begin position="806"/>
        <end position="932"/>
    </location>
</feature>
<feature type="region of interest" description="Disordered" evidence="11">
    <location>
        <begin position="575"/>
        <end position="596"/>
    </location>
</feature>
<dbReference type="GO" id="GO:0005948">
    <property type="term" value="C:acetolactate synthase complex"/>
    <property type="evidence" value="ECO:0007669"/>
    <property type="project" value="TreeGrafter"/>
</dbReference>
<dbReference type="GO" id="GO:0009099">
    <property type="term" value="P:L-valine biosynthetic process"/>
    <property type="evidence" value="ECO:0007669"/>
    <property type="project" value="TreeGrafter"/>
</dbReference>
<comment type="pathway">
    <text evidence="2">Amino-acid biosynthesis; L-valine biosynthesis; L-valine from pyruvate: step 1/4.</text>
</comment>
<evidence type="ECO:0000256" key="2">
    <source>
        <dbReference type="ARBA" id="ARBA00005025"/>
    </source>
</evidence>
<evidence type="ECO:0000256" key="9">
    <source>
        <dbReference type="ARBA" id="ARBA00023304"/>
    </source>
</evidence>